<dbReference type="Pfam" id="PF02771">
    <property type="entry name" value="Acyl-CoA_dh_N"/>
    <property type="match status" value="1"/>
</dbReference>
<evidence type="ECO:0000256" key="3">
    <source>
        <dbReference type="ARBA" id="ARBA00022630"/>
    </source>
</evidence>
<proteinExistence type="inferred from homology"/>
<dbReference type="Pfam" id="PF00441">
    <property type="entry name" value="Acyl-CoA_dh_1"/>
    <property type="match status" value="1"/>
</dbReference>
<keyword evidence="5 8" id="KW-0560">Oxidoreductase</keyword>
<dbReference type="Gene3D" id="1.10.540.10">
    <property type="entry name" value="Acyl-CoA dehydrogenase/oxidase, N-terminal domain"/>
    <property type="match status" value="1"/>
</dbReference>
<dbReference type="InterPro" id="IPR009075">
    <property type="entry name" value="AcylCo_DH/oxidase_C"/>
</dbReference>
<dbReference type="RefSeq" id="WP_068106292.1">
    <property type="nucleotide sequence ID" value="NZ_CP015079.1"/>
</dbReference>
<dbReference type="Gene3D" id="1.20.140.10">
    <property type="entry name" value="Butyryl-CoA Dehydrogenase, subunit A, domain 3"/>
    <property type="match status" value="1"/>
</dbReference>
<dbReference type="GO" id="GO:0016937">
    <property type="term" value="F:short-chain fatty acyl-CoA dehydrogenase activity"/>
    <property type="evidence" value="ECO:0007669"/>
    <property type="project" value="UniProtKB-EC"/>
</dbReference>
<evidence type="ECO:0000256" key="2">
    <source>
        <dbReference type="ARBA" id="ARBA00009347"/>
    </source>
</evidence>
<dbReference type="OrthoDB" id="7328575at2"/>
<dbReference type="SUPFAM" id="SSF47203">
    <property type="entry name" value="Acyl-CoA dehydrogenase C-terminal domain-like"/>
    <property type="match status" value="1"/>
</dbReference>
<gene>
    <name evidence="8" type="ORF">I601_0622</name>
</gene>
<evidence type="ECO:0000313" key="8">
    <source>
        <dbReference type="EMBL" id="ANH37074.1"/>
    </source>
</evidence>
<name>A0A1A9GFP9_9ACTN</name>
<dbReference type="InterPro" id="IPR009100">
    <property type="entry name" value="AcylCoA_DH/oxidase_NM_dom_sf"/>
</dbReference>
<dbReference type="AlphaFoldDB" id="A0A1A9GFP9"/>
<dbReference type="PATRIC" id="fig|1300347.3.peg.624"/>
<dbReference type="SUPFAM" id="SSF56645">
    <property type="entry name" value="Acyl-CoA dehydrogenase NM domain-like"/>
    <property type="match status" value="1"/>
</dbReference>
<dbReference type="InterPro" id="IPR013786">
    <property type="entry name" value="AcylCoA_DH/ox_N"/>
</dbReference>
<feature type="domain" description="Acyl-CoA dehydrogenase/oxidase C-terminal" evidence="6">
    <location>
        <begin position="180"/>
        <end position="314"/>
    </location>
</feature>
<keyword evidence="3" id="KW-0285">Flavoprotein</keyword>
<dbReference type="Proteomes" id="UP000077868">
    <property type="component" value="Chromosome"/>
</dbReference>
<evidence type="ECO:0000256" key="4">
    <source>
        <dbReference type="ARBA" id="ARBA00022827"/>
    </source>
</evidence>
<accession>A0A1A9GFP9</accession>
<evidence type="ECO:0000256" key="1">
    <source>
        <dbReference type="ARBA" id="ARBA00001974"/>
    </source>
</evidence>
<dbReference type="InterPro" id="IPR036250">
    <property type="entry name" value="AcylCo_DH-like_C"/>
</dbReference>
<feature type="domain" description="Acyl-CoA dehydrogenase/oxidase N-terminal" evidence="7">
    <location>
        <begin position="6"/>
        <end position="84"/>
    </location>
</feature>
<organism evidence="8 9">
    <name type="scientific">Nocardioides dokdonensis FR1436</name>
    <dbReference type="NCBI Taxonomy" id="1300347"/>
    <lineage>
        <taxon>Bacteria</taxon>
        <taxon>Bacillati</taxon>
        <taxon>Actinomycetota</taxon>
        <taxon>Actinomycetes</taxon>
        <taxon>Propionibacteriales</taxon>
        <taxon>Nocardioidaceae</taxon>
        <taxon>Nocardioides</taxon>
    </lineage>
</organism>
<keyword evidence="4" id="KW-0274">FAD</keyword>
<comment type="similarity">
    <text evidence="2">Belongs to the acyl-CoA dehydrogenase family.</text>
</comment>
<protein>
    <submittedName>
        <fullName evidence="8">Acyl-CoA dehydrogenase, short-chain specific</fullName>
        <ecNumber evidence="8">1.3.8.1</ecNumber>
    </submittedName>
</protein>
<dbReference type="KEGG" id="ndk:I601_0622"/>
<evidence type="ECO:0000259" key="6">
    <source>
        <dbReference type="Pfam" id="PF00441"/>
    </source>
</evidence>
<evidence type="ECO:0000313" key="9">
    <source>
        <dbReference type="Proteomes" id="UP000077868"/>
    </source>
</evidence>
<comment type="cofactor">
    <cofactor evidence="1">
        <name>FAD</name>
        <dbReference type="ChEBI" id="CHEBI:57692"/>
    </cofactor>
</comment>
<dbReference type="InterPro" id="IPR037069">
    <property type="entry name" value="AcylCoA_DH/ox_N_sf"/>
</dbReference>
<sequence>MRFVPTSEQEDFTASLDRLLAGADTVAAARGWAEGDTAAGLALWRRLAEQGVHALLVPEEHGGMGASPTEMVLALELVGRHAVPGPWVESVAYLPLALGSGPVVEALAEGAVGTVAVAPHVPYALDADLAEHRYAVVDGALHAAEAGEQHTSVDGTRRLFSVTSASPAETAGDLDRAFDTAVLATAAQLLGAGERILADSVTYVKQRKQFGREIGSYQAIKHQLADVRIALDFARPLVQGAALAEPGTLSRDVSAAKLAAADAAYLAARVGLQVHGAIGYTLEFDLSLWITKVRALVAAWGTTAFHRDRVLAALVAEQEVGG</sequence>
<reference evidence="8 9" key="1">
    <citation type="submission" date="2016-03" db="EMBL/GenBank/DDBJ databases">
        <title>Complete genome sequence of a soil Actinobacterium, Nocardioides dokdonensis FR1436.</title>
        <authorList>
            <person name="Kwon S.-K."/>
            <person name="Kim K."/>
            <person name="Kim J.F."/>
        </authorList>
    </citation>
    <scope>NUCLEOTIDE SEQUENCE [LARGE SCALE GENOMIC DNA]</scope>
    <source>
        <strain evidence="8 9">FR1436</strain>
    </source>
</reference>
<dbReference type="STRING" id="1300347.I601_0622"/>
<evidence type="ECO:0000256" key="5">
    <source>
        <dbReference type="ARBA" id="ARBA00023002"/>
    </source>
</evidence>
<dbReference type="EMBL" id="CP015079">
    <property type="protein sequence ID" value="ANH37074.1"/>
    <property type="molecule type" value="Genomic_DNA"/>
</dbReference>
<keyword evidence="9" id="KW-1185">Reference proteome</keyword>
<dbReference type="PANTHER" id="PTHR43884">
    <property type="entry name" value="ACYL-COA DEHYDROGENASE"/>
    <property type="match status" value="1"/>
</dbReference>
<evidence type="ECO:0000259" key="7">
    <source>
        <dbReference type="Pfam" id="PF02771"/>
    </source>
</evidence>
<dbReference type="PANTHER" id="PTHR43884:SF20">
    <property type="entry name" value="ACYL-COA DEHYDROGENASE FADE28"/>
    <property type="match status" value="1"/>
</dbReference>
<dbReference type="EC" id="1.3.8.1" evidence="8"/>
<dbReference type="GO" id="GO:0050660">
    <property type="term" value="F:flavin adenine dinucleotide binding"/>
    <property type="evidence" value="ECO:0007669"/>
    <property type="project" value="InterPro"/>
</dbReference>